<evidence type="ECO:0000256" key="1">
    <source>
        <dbReference type="SAM" id="Phobius"/>
    </source>
</evidence>
<evidence type="ECO:0000313" key="2">
    <source>
        <dbReference type="EMBL" id="GMH31786.1"/>
    </source>
</evidence>
<name>A0AAD3Y928_NEPGR</name>
<feature type="transmembrane region" description="Helical" evidence="1">
    <location>
        <begin position="97"/>
        <end position="118"/>
    </location>
</feature>
<keyword evidence="1" id="KW-0812">Transmembrane</keyword>
<sequence>MHSASVLIWIVRVLLFGYVLLRIGKAGWLGLLNVARFGVLALRSGDAAVRGPFAASWVLEADTDCDQLPLNAPRFPLSRKGWWPEGGMAMLSFDYNAVGCSWMLVLALGITMCCLAVSDSSF</sequence>
<reference evidence="2" key="1">
    <citation type="submission" date="2023-05" db="EMBL/GenBank/DDBJ databases">
        <title>Nepenthes gracilis genome sequencing.</title>
        <authorList>
            <person name="Fukushima K."/>
        </authorList>
    </citation>
    <scope>NUCLEOTIDE SEQUENCE</scope>
    <source>
        <strain evidence="2">SING2019-196</strain>
    </source>
</reference>
<evidence type="ECO:0000313" key="3">
    <source>
        <dbReference type="Proteomes" id="UP001279734"/>
    </source>
</evidence>
<gene>
    <name evidence="2" type="ORF">Nepgr_033630</name>
</gene>
<proteinExistence type="predicted"/>
<protein>
    <submittedName>
        <fullName evidence="2">Uncharacterized protein</fullName>
    </submittedName>
</protein>
<comment type="caution">
    <text evidence="2">The sequence shown here is derived from an EMBL/GenBank/DDBJ whole genome shotgun (WGS) entry which is preliminary data.</text>
</comment>
<organism evidence="2 3">
    <name type="scientific">Nepenthes gracilis</name>
    <name type="common">Slender pitcher plant</name>
    <dbReference type="NCBI Taxonomy" id="150966"/>
    <lineage>
        <taxon>Eukaryota</taxon>
        <taxon>Viridiplantae</taxon>
        <taxon>Streptophyta</taxon>
        <taxon>Embryophyta</taxon>
        <taxon>Tracheophyta</taxon>
        <taxon>Spermatophyta</taxon>
        <taxon>Magnoliopsida</taxon>
        <taxon>eudicotyledons</taxon>
        <taxon>Gunneridae</taxon>
        <taxon>Pentapetalae</taxon>
        <taxon>Caryophyllales</taxon>
        <taxon>Nepenthaceae</taxon>
        <taxon>Nepenthes</taxon>
    </lineage>
</organism>
<dbReference type="EMBL" id="BSYO01000041">
    <property type="protein sequence ID" value="GMH31786.1"/>
    <property type="molecule type" value="Genomic_DNA"/>
</dbReference>
<accession>A0AAD3Y928</accession>
<keyword evidence="1" id="KW-0472">Membrane</keyword>
<keyword evidence="3" id="KW-1185">Reference proteome</keyword>
<dbReference type="AlphaFoldDB" id="A0AAD3Y928"/>
<dbReference type="Proteomes" id="UP001279734">
    <property type="component" value="Unassembled WGS sequence"/>
</dbReference>
<feature type="transmembrane region" description="Helical" evidence="1">
    <location>
        <begin position="6"/>
        <end position="23"/>
    </location>
</feature>
<keyword evidence="1" id="KW-1133">Transmembrane helix</keyword>